<dbReference type="Proteomes" id="UP000307943">
    <property type="component" value="Unassembled WGS sequence"/>
</dbReference>
<evidence type="ECO:0000259" key="1">
    <source>
        <dbReference type="Pfam" id="PF08722"/>
    </source>
</evidence>
<proteinExistence type="predicted"/>
<dbReference type="GO" id="GO:0003676">
    <property type="term" value="F:nucleic acid binding"/>
    <property type="evidence" value="ECO:0007669"/>
    <property type="project" value="InterPro"/>
</dbReference>
<name>A0A5C4T402_9BACL</name>
<feature type="domain" description="TnsA endonuclease N-terminal" evidence="1">
    <location>
        <begin position="46"/>
        <end position="122"/>
    </location>
</feature>
<gene>
    <name evidence="2" type="ORF">FE784_23925</name>
</gene>
<dbReference type="Pfam" id="PF08722">
    <property type="entry name" value="Tn7_TnsA-like_N"/>
    <property type="match status" value="1"/>
</dbReference>
<comment type="caution">
    <text evidence="2">The sequence shown here is derived from an EMBL/GenBank/DDBJ whole genome shotgun (WGS) entry which is preliminary data.</text>
</comment>
<accession>A0A5C4T402</accession>
<dbReference type="AlphaFoldDB" id="A0A5C4T402"/>
<protein>
    <recommendedName>
        <fullName evidence="1">TnsA endonuclease N-terminal domain-containing protein</fullName>
    </recommendedName>
</protein>
<dbReference type="InterPro" id="IPR014833">
    <property type="entry name" value="TnsA_N"/>
</dbReference>
<dbReference type="RefSeq" id="WP_139604783.1">
    <property type="nucleotide sequence ID" value="NZ_VDCQ01000038.1"/>
</dbReference>
<dbReference type="Gene3D" id="3.40.1350.10">
    <property type="match status" value="1"/>
</dbReference>
<organism evidence="2 3">
    <name type="scientific">Paenibacillus hemerocallicola</name>
    <dbReference type="NCBI Taxonomy" id="1172614"/>
    <lineage>
        <taxon>Bacteria</taxon>
        <taxon>Bacillati</taxon>
        <taxon>Bacillota</taxon>
        <taxon>Bacilli</taxon>
        <taxon>Bacillales</taxon>
        <taxon>Paenibacillaceae</taxon>
        <taxon>Paenibacillus</taxon>
    </lineage>
</organism>
<evidence type="ECO:0000313" key="3">
    <source>
        <dbReference type="Proteomes" id="UP000307943"/>
    </source>
</evidence>
<reference evidence="2 3" key="1">
    <citation type="submission" date="2019-05" db="EMBL/GenBank/DDBJ databases">
        <title>We sequenced the genome of Paenibacillus hemerocallicola KCTC 33185 for further insight into its adaptation and study the phylogeny of Paenibacillus.</title>
        <authorList>
            <person name="Narsing Rao M.P."/>
        </authorList>
    </citation>
    <scope>NUCLEOTIDE SEQUENCE [LARGE SCALE GENOMIC DNA]</scope>
    <source>
        <strain evidence="2 3">KCTC 33185</strain>
    </source>
</reference>
<sequence length="219" mass="25766">MKIPVRKIRPTRGRHYRSKIGSSKSLKIIHAESLLERDYVRLCNFDPKISKIYYQPIGIHFHYDGRNRRYFPDYLVFTRDSRCYLIEVKLKEFVGSNLNRAKFNAAVKLCEEKDWTFLVVTEDQVRPGYLQKNLRLLHEVNRHKIIPSIAEYIMEMLKFMGPQSIVDLRNACSIVDASLFMLNLHKLIYACRIGTDLVHKPLNDKSLIWFLPTKEGSYG</sequence>
<dbReference type="EMBL" id="VDCQ01000038">
    <property type="protein sequence ID" value="TNJ63771.1"/>
    <property type="molecule type" value="Genomic_DNA"/>
</dbReference>
<dbReference type="InterPro" id="IPR011856">
    <property type="entry name" value="tRNA_endonuc-like_dom_sf"/>
</dbReference>
<dbReference type="OrthoDB" id="509902at2"/>
<evidence type="ECO:0000313" key="2">
    <source>
        <dbReference type="EMBL" id="TNJ63771.1"/>
    </source>
</evidence>
<keyword evidence="3" id="KW-1185">Reference proteome</keyword>